<dbReference type="InterPro" id="IPR049152">
    <property type="entry name" value="EFR3-like_ARM"/>
</dbReference>
<gene>
    <name evidence="1" type="ORF">Acr_08g0012120</name>
</gene>
<evidence type="ECO:0000313" key="1">
    <source>
        <dbReference type="EMBL" id="GFY92816.1"/>
    </source>
</evidence>
<dbReference type="PANTHER" id="PTHR46087">
    <property type="entry name" value="PUTATIVE, EXPRESSED-RELATED"/>
    <property type="match status" value="1"/>
</dbReference>
<name>A0A7J0F332_9ERIC</name>
<accession>A0A7J0F332</accession>
<dbReference type="Pfam" id="PF21052">
    <property type="entry name" value="EFR3_ARM"/>
    <property type="match status" value="1"/>
</dbReference>
<comment type="caution">
    <text evidence="1">The sequence shown here is derived from an EMBL/GenBank/DDBJ whole genome shotgun (WGS) entry which is preliminary data.</text>
</comment>
<proteinExistence type="predicted"/>
<dbReference type="SUPFAM" id="SSF48371">
    <property type="entry name" value="ARM repeat"/>
    <property type="match status" value="1"/>
</dbReference>
<dbReference type="Proteomes" id="UP000585474">
    <property type="component" value="Unassembled WGS sequence"/>
</dbReference>
<sequence length="846" mass="94258">MGVISRRVLPVCGNLCCFCPSIRASSRQPVKRYKKLLADIFPRSQDAEPNERKIGKLCDYASKNPLRIPKITSYLEQRFYKDLRNEHFGSVKVVLSIYRKLLTSCKEQMPLFASSLLGIVRTLLEQTRQDEMLILGCTTLVDFINSQMDSTCMFNLEGLIPKFCQLAQEYGDNERALRLRSAGLEALAFMVWFMGEQSHISMDFDNIISVTLENYMDLPVNQENYKIGSAKAEDFGSSLPDTCKDVINSKPELDPAVDASKSPSYWSRVCLYNMARLAKEATTVRRVLEPLFHSFDAENHWSSEKRLACSVLTYMQLLLEESAGLNSHLLLSILVKHLDHKNIVKQPVKQINIVNVTAQLAQNAKQEASIAIVGAITDLMKHLRKCMQYSAEASSPSDSSDKWNTDLQSALEKCILQLSKKVGDTGPILDMMAVALENIPSNAALARTTIFADLTSLRLSSHQVSLLLSAIWMQAASTGNTPANFEAMVHTYNITLLFTRYKNSSHVALVRCFQLAFSLRSISLDQEEGLQPSRRRSLFTMASYMLIFSARAGNLLDLIPLIKSSLTDEAVDPYLKLVEDIRLHAASSGEERGYGSEEDEVAALKSLSTIELGDQLLRETVISHLMTKFGKLSEEELSGIRTQLSQGFSPDDAYPAGAPLFMETPRPCSPLAQMESQAFGEIMHLDGLSDEEAFPEPNGNQSGHKASLSINALDILSVNQLLESVLETARQVASLPVLSTPVPYDQVKNQCEALVMGKQEKMSVLHSFKLQRDTKAIVFPNDDEKKSPYLPNLAIELPKGDLELINIEQVQGWNKILVCSLEYTQQQSFTLPPSSPYDKFLKAAGC</sequence>
<dbReference type="OrthoDB" id="19232at2759"/>
<dbReference type="InterPro" id="IPR016024">
    <property type="entry name" value="ARM-type_fold"/>
</dbReference>
<reference evidence="1 2" key="1">
    <citation type="submission" date="2019-07" db="EMBL/GenBank/DDBJ databases">
        <title>De Novo Assembly of kiwifruit Actinidia rufa.</title>
        <authorList>
            <person name="Sugita-Konishi S."/>
            <person name="Sato K."/>
            <person name="Mori E."/>
            <person name="Abe Y."/>
            <person name="Kisaki G."/>
            <person name="Hamano K."/>
            <person name="Suezawa K."/>
            <person name="Otani M."/>
            <person name="Fukuda T."/>
            <person name="Manabe T."/>
            <person name="Gomi K."/>
            <person name="Tabuchi M."/>
            <person name="Akimitsu K."/>
            <person name="Kataoka I."/>
        </authorList>
    </citation>
    <scope>NUCLEOTIDE SEQUENCE [LARGE SCALE GENOMIC DNA]</scope>
    <source>
        <strain evidence="2">cv. Fuchu</strain>
    </source>
</reference>
<protein>
    <submittedName>
        <fullName evidence="1">ARM repeat superfamily protein</fullName>
    </submittedName>
</protein>
<keyword evidence="2" id="KW-1185">Reference proteome</keyword>
<dbReference type="PANTHER" id="PTHR46087:SF1">
    <property type="entry name" value="ARM REPEAT SUPERFAMILY PROTEIN"/>
    <property type="match status" value="1"/>
</dbReference>
<evidence type="ECO:0000313" key="2">
    <source>
        <dbReference type="Proteomes" id="UP000585474"/>
    </source>
</evidence>
<dbReference type="AlphaFoldDB" id="A0A7J0F332"/>
<organism evidence="1 2">
    <name type="scientific">Actinidia rufa</name>
    <dbReference type="NCBI Taxonomy" id="165716"/>
    <lineage>
        <taxon>Eukaryota</taxon>
        <taxon>Viridiplantae</taxon>
        <taxon>Streptophyta</taxon>
        <taxon>Embryophyta</taxon>
        <taxon>Tracheophyta</taxon>
        <taxon>Spermatophyta</taxon>
        <taxon>Magnoliopsida</taxon>
        <taxon>eudicotyledons</taxon>
        <taxon>Gunneridae</taxon>
        <taxon>Pentapetalae</taxon>
        <taxon>asterids</taxon>
        <taxon>Ericales</taxon>
        <taxon>Actinidiaceae</taxon>
        <taxon>Actinidia</taxon>
    </lineage>
</organism>
<dbReference type="InterPro" id="IPR055296">
    <property type="entry name" value="SRL2-like"/>
</dbReference>
<dbReference type="EMBL" id="BJWL01000008">
    <property type="protein sequence ID" value="GFY92816.1"/>
    <property type="molecule type" value="Genomic_DNA"/>
</dbReference>